<reference evidence="3 4" key="1">
    <citation type="submission" date="2024-02" db="EMBL/GenBank/DDBJ databases">
        <title>High-quality chromosome-scale genome assembly of Pensacola bahiagrass (Paspalum notatum Flugge var. saurae).</title>
        <authorList>
            <person name="Vega J.M."/>
            <person name="Podio M."/>
            <person name="Orjuela J."/>
            <person name="Siena L.A."/>
            <person name="Pessino S.C."/>
            <person name="Combes M.C."/>
            <person name="Mariac C."/>
            <person name="Albertini E."/>
            <person name="Pupilli F."/>
            <person name="Ortiz J.P.A."/>
            <person name="Leblanc O."/>
        </authorList>
    </citation>
    <scope>NUCLEOTIDE SEQUENCE [LARGE SCALE GENOMIC DNA]</scope>
    <source>
        <strain evidence="3">R1</strain>
        <tissue evidence="3">Leaf</tissue>
    </source>
</reference>
<dbReference type="PANTHER" id="PTHR11697:SF230">
    <property type="entry name" value="ZINC FINGER, MYM DOMAIN CONTAINING 1"/>
    <property type="match status" value="1"/>
</dbReference>
<sequence>MALAIPRPGPTNTLAVPNPSSRGAARPRPVALALRPRLPAAPGRLHGSPQPRLAASPARRLPVAAQPCSPASVPAGRTPQPRSAARRSGLGSRRPPARPPAAARHLRHSGKPAAGQSSMEQQPSSSRKGKRKAPERDLRRYFNPSGSTNPSTHGSGVGNATIEEEEVVETHLEDTNTIGQEDVVQMPVEEAHGQDVGSNENDQGTITEFNPDHIISDPGLRIPIDQFGPNIRSEIRRAFMERGPTQPSSHVFPKGDDKRVGVDDDKFGYEAFTKFGFKQWKNAYLALPKHVGGPNSAHNRARAAFDDFDNQRASVKKKVIVHTEDAKKKYETRVETSLAIISYIALQGEPFRGHDESETSLNKGNFLELLDWFKVRNEEVRRAYEGCNKNSKMTSGTIQKELAECCAQAVTKVIKEEMSGCLFSILVDESRDISVKEQMAIIVRYVNKKGQVVEKFLGIKHVKLTTSEALKRAMVEVLSAYGLTIAKLRGQGYDGASNMRGEFNGVQKLIRDENPYAFYIRCFAHQLQLVVVSVSKCCSSMEDFFDYVNIIVSSTSASCRRKDLLVDNHHTIISNKLESGEISSGRGQHQETSLSRPGDTRWGSHYKTLLRIETMWDSIIEVLSAVHDEQRNPSRAGGLVHTMESFSFVFIMKMMLQILRITNELSCLLQKKDQNVVEAMSLVIDMKTRLVNLRSEGYEPLLEEAKTFCQDNDIPIPNMEDSVPRFGRSRKGGRNNITQDHYFRVDTFYAAIDAITTEFDHRFNELRRAIFWSLHHHPPPSSQMAISYISA</sequence>
<proteinExistence type="predicted"/>
<evidence type="ECO:0000313" key="3">
    <source>
        <dbReference type="EMBL" id="WVZ64058.1"/>
    </source>
</evidence>
<feature type="compositionally biased region" description="Polar residues" evidence="1">
    <location>
        <begin position="144"/>
        <end position="154"/>
    </location>
</feature>
<feature type="compositionally biased region" description="Low complexity" evidence="1">
    <location>
        <begin position="81"/>
        <end position="94"/>
    </location>
</feature>
<dbReference type="InterPro" id="IPR025398">
    <property type="entry name" value="DUF4371"/>
</dbReference>
<dbReference type="InterPro" id="IPR055298">
    <property type="entry name" value="AtLOH3-like"/>
</dbReference>
<dbReference type="Pfam" id="PF14291">
    <property type="entry name" value="DUF4371"/>
    <property type="match status" value="1"/>
</dbReference>
<feature type="compositionally biased region" description="Polar residues" evidence="1">
    <location>
        <begin position="115"/>
        <end position="126"/>
    </location>
</feature>
<dbReference type="AlphaFoldDB" id="A0AAQ3SZK7"/>
<dbReference type="EMBL" id="CP144747">
    <property type="protein sequence ID" value="WVZ64058.1"/>
    <property type="molecule type" value="Genomic_DNA"/>
</dbReference>
<feature type="compositionally biased region" description="Low complexity" evidence="1">
    <location>
        <begin position="22"/>
        <end position="45"/>
    </location>
</feature>
<evidence type="ECO:0000256" key="1">
    <source>
        <dbReference type="SAM" id="MobiDB-lite"/>
    </source>
</evidence>
<organism evidence="3 4">
    <name type="scientific">Paspalum notatum var. saurae</name>
    <dbReference type="NCBI Taxonomy" id="547442"/>
    <lineage>
        <taxon>Eukaryota</taxon>
        <taxon>Viridiplantae</taxon>
        <taxon>Streptophyta</taxon>
        <taxon>Embryophyta</taxon>
        <taxon>Tracheophyta</taxon>
        <taxon>Spermatophyta</taxon>
        <taxon>Magnoliopsida</taxon>
        <taxon>Liliopsida</taxon>
        <taxon>Poales</taxon>
        <taxon>Poaceae</taxon>
        <taxon>PACMAD clade</taxon>
        <taxon>Panicoideae</taxon>
        <taxon>Andropogonodae</taxon>
        <taxon>Paspaleae</taxon>
        <taxon>Paspalinae</taxon>
        <taxon>Paspalum</taxon>
    </lineage>
</organism>
<feature type="region of interest" description="Disordered" evidence="1">
    <location>
        <begin position="1"/>
        <end position="158"/>
    </location>
</feature>
<dbReference type="InterPro" id="IPR012337">
    <property type="entry name" value="RNaseH-like_sf"/>
</dbReference>
<feature type="domain" description="DUF4371" evidence="2">
    <location>
        <begin position="271"/>
        <end position="505"/>
    </location>
</feature>
<keyword evidence="4" id="KW-1185">Reference proteome</keyword>
<evidence type="ECO:0000259" key="2">
    <source>
        <dbReference type="Pfam" id="PF14291"/>
    </source>
</evidence>
<feature type="compositionally biased region" description="Polar residues" evidence="1">
    <location>
        <begin position="10"/>
        <end position="21"/>
    </location>
</feature>
<accession>A0AAQ3SZK7</accession>
<dbReference type="PANTHER" id="PTHR11697">
    <property type="entry name" value="GENERAL TRANSCRIPTION FACTOR 2-RELATED ZINC FINGER PROTEIN"/>
    <property type="match status" value="1"/>
</dbReference>
<protein>
    <recommendedName>
        <fullName evidence="2">DUF4371 domain-containing protein</fullName>
    </recommendedName>
</protein>
<dbReference type="SUPFAM" id="SSF53098">
    <property type="entry name" value="Ribonuclease H-like"/>
    <property type="match status" value="1"/>
</dbReference>
<name>A0AAQ3SZK7_PASNO</name>
<dbReference type="Proteomes" id="UP001341281">
    <property type="component" value="Chromosome 03"/>
</dbReference>
<evidence type="ECO:0000313" key="4">
    <source>
        <dbReference type="Proteomes" id="UP001341281"/>
    </source>
</evidence>
<gene>
    <name evidence="3" type="ORF">U9M48_013629</name>
</gene>